<dbReference type="Proteomes" id="UP000092950">
    <property type="component" value="Chromosome"/>
</dbReference>
<evidence type="ECO:0000259" key="6">
    <source>
        <dbReference type="Pfam" id="PF08479"/>
    </source>
</evidence>
<keyword evidence="1" id="KW-1134">Transmembrane beta strand</keyword>
<dbReference type="InterPro" id="IPR035251">
    <property type="entry name" value="ShlB_POTRA"/>
</dbReference>
<reference evidence="8 9" key="1">
    <citation type="submission" date="2016-07" db="EMBL/GenBank/DDBJ databases">
        <title>Complete genome sequences of Bordetella pseudohinzii.</title>
        <authorList>
            <person name="Spilker T."/>
            <person name="Darrah R."/>
            <person name="LiPuma J.J."/>
        </authorList>
    </citation>
    <scope>NUCLEOTIDE SEQUENCE [LARGE SCALE GENOMIC DNA]</scope>
    <source>
        <strain evidence="8 9">HI4681</strain>
    </source>
</reference>
<keyword evidence="1" id="KW-0472">Membrane</keyword>
<feature type="domain" description="Polypeptide-transport-associated ShlB-type" evidence="6">
    <location>
        <begin position="71"/>
        <end position="145"/>
    </location>
</feature>
<evidence type="ECO:0000256" key="3">
    <source>
        <dbReference type="ARBA" id="ARBA00023237"/>
    </source>
</evidence>
<dbReference type="InterPro" id="IPR005565">
    <property type="entry name" value="Hemolysn_activator_HlyB_C"/>
</dbReference>
<evidence type="ECO:0000259" key="5">
    <source>
        <dbReference type="Pfam" id="PF03865"/>
    </source>
</evidence>
<sequence>MAQHAHPWLPPSGQQPLTPGQRDLNIEQNRLEREQQQRLIDRALTQPPGTRLEAPELPAEPDITEPGHTVTLSGVDLDFGPQPSLFDAESLVASYLHRPLGNQGIFNLVRQLIGRLYELGYVTSNIALGKPAVVQGRLQLHVNWGRIKGWRIDGKPVEAWRDRTMVAWAMPNWQGAVLNIRDMDQAIENMNNGFKQVTVTIAPAEEYGYSYLDLTVQRAAWARFSVGRDNSGLGTPQRGRDKYNVSVAMGDLLGINDTLNLFTSRRYFGDAAHDGEETYDLAYRIPLGYTRIDLQAGYSSYKNLLRAHGLAYQSAGNSRHLGLRVTRTVYRDATTQFSLYGGLKTRQNKNYLAGHLLAISSKHYSDGTLGMQWSKQHGRHAMFADLSWNRGLGMNQGQYSAFSPTHANAYASRVNGILSWQADFAPGGQLLTVQSQLGFQYSRQMLLNSYQLTLGDEYTVRGFSRMTSQSGDKGVYLSNTVSAPMSLPWFGGVRVTPFVGLDAGVLKNNNEGARAVNIAGWAAGLRVNTRHWNVSATYAKPMWSPLPKKPVWYINTSIVF</sequence>
<dbReference type="Pfam" id="PF03865">
    <property type="entry name" value="ShlB"/>
    <property type="match status" value="1"/>
</dbReference>
<protein>
    <submittedName>
        <fullName evidence="8">Filamentous hemagglutinin</fullName>
    </submittedName>
</protein>
<gene>
    <name evidence="8" type="ORF">BBN53_10820</name>
</gene>
<feature type="region of interest" description="Disordered" evidence="4">
    <location>
        <begin position="43"/>
        <end position="64"/>
    </location>
</feature>
<dbReference type="PANTHER" id="PTHR34597:SF3">
    <property type="entry name" value="OUTER MEMBRANE TRANSPORTER CDIB"/>
    <property type="match status" value="1"/>
</dbReference>
<feature type="region of interest" description="Disordered" evidence="4">
    <location>
        <begin position="1"/>
        <end position="21"/>
    </location>
</feature>
<dbReference type="Pfam" id="PF17287">
    <property type="entry name" value="POTRA_3"/>
    <property type="match status" value="1"/>
</dbReference>
<evidence type="ECO:0000256" key="2">
    <source>
        <dbReference type="ARBA" id="ARBA00022692"/>
    </source>
</evidence>
<feature type="domain" description="Haemolysin activator HlyB C-terminal" evidence="5">
    <location>
        <begin position="208"/>
        <end position="527"/>
    </location>
</feature>
<name>A0ABM6DL83_9BORD</name>
<accession>A0ABM6DL83</accession>
<dbReference type="PIRSF" id="PIRSF029745">
    <property type="entry name" value="FhaC"/>
    <property type="match status" value="1"/>
</dbReference>
<dbReference type="InterPro" id="IPR013686">
    <property type="entry name" value="Polypept-transport_assoc_ShlB"/>
</dbReference>
<keyword evidence="3" id="KW-0998">Cell outer membrane</keyword>
<proteinExistence type="predicted"/>
<dbReference type="PANTHER" id="PTHR34597">
    <property type="entry name" value="SLR1661 PROTEIN"/>
    <property type="match status" value="1"/>
</dbReference>
<dbReference type="Gene3D" id="3.10.20.310">
    <property type="entry name" value="membrane protein fhac"/>
    <property type="match status" value="2"/>
</dbReference>
<feature type="domain" description="ShlB POTRA" evidence="7">
    <location>
        <begin position="146"/>
        <end position="203"/>
    </location>
</feature>
<dbReference type="EMBL" id="CP016440">
    <property type="protein sequence ID" value="ANY18292.1"/>
    <property type="molecule type" value="Genomic_DNA"/>
</dbReference>
<organism evidence="8 9">
    <name type="scientific">Bordetella pseudohinzii</name>
    <dbReference type="NCBI Taxonomy" id="1331258"/>
    <lineage>
        <taxon>Bacteria</taxon>
        <taxon>Pseudomonadati</taxon>
        <taxon>Pseudomonadota</taxon>
        <taxon>Betaproteobacteria</taxon>
        <taxon>Burkholderiales</taxon>
        <taxon>Alcaligenaceae</taxon>
        <taxon>Bordetella</taxon>
    </lineage>
</organism>
<dbReference type="Pfam" id="PF08479">
    <property type="entry name" value="POTRA_2"/>
    <property type="match status" value="1"/>
</dbReference>
<evidence type="ECO:0000313" key="9">
    <source>
        <dbReference type="Proteomes" id="UP000092950"/>
    </source>
</evidence>
<evidence type="ECO:0000259" key="7">
    <source>
        <dbReference type="Pfam" id="PF17287"/>
    </source>
</evidence>
<keyword evidence="9" id="KW-1185">Reference proteome</keyword>
<evidence type="ECO:0000256" key="4">
    <source>
        <dbReference type="SAM" id="MobiDB-lite"/>
    </source>
</evidence>
<dbReference type="Gene3D" id="2.40.160.50">
    <property type="entry name" value="membrane protein fhac: a member of the omp85/tpsb transporter family"/>
    <property type="match status" value="1"/>
</dbReference>
<evidence type="ECO:0000256" key="1">
    <source>
        <dbReference type="ARBA" id="ARBA00022452"/>
    </source>
</evidence>
<evidence type="ECO:0000313" key="8">
    <source>
        <dbReference type="EMBL" id="ANY18292.1"/>
    </source>
</evidence>
<dbReference type="InterPro" id="IPR051544">
    <property type="entry name" value="TPS_OM_transporter"/>
</dbReference>
<keyword evidence="2" id="KW-0812">Transmembrane</keyword>
<dbReference type="InterPro" id="IPR027282">
    <property type="entry name" value="TPS"/>
</dbReference>